<comment type="caution">
    <text evidence="1">The sequence shown here is derived from an EMBL/GenBank/DDBJ whole genome shotgun (WGS) entry which is preliminary data.</text>
</comment>
<dbReference type="Proteomes" id="UP000245207">
    <property type="component" value="Unassembled WGS sequence"/>
</dbReference>
<evidence type="ECO:0000313" key="1">
    <source>
        <dbReference type="EMBL" id="PWA75567.1"/>
    </source>
</evidence>
<name>A0A2U1NPX7_ARTAN</name>
<keyword evidence="2" id="KW-1185">Reference proteome</keyword>
<dbReference type="OrthoDB" id="688937at2759"/>
<dbReference type="EMBL" id="PKPP01002392">
    <property type="protein sequence ID" value="PWA75567.1"/>
    <property type="molecule type" value="Genomic_DNA"/>
</dbReference>
<dbReference type="AlphaFoldDB" id="A0A2U1NPX7"/>
<proteinExistence type="predicted"/>
<reference evidence="1 2" key="1">
    <citation type="journal article" date="2018" name="Mol. Plant">
        <title>The genome of Artemisia annua provides insight into the evolution of Asteraceae family and artemisinin biosynthesis.</title>
        <authorList>
            <person name="Shen Q."/>
            <person name="Zhang L."/>
            <person name="Liao Z."/>
            <person name="Wang S."/>
            <person name="Yan T."/>
            <person name="Shi P."/>
            <person name="Liu M."/>
            <person name="Fu X."/>
            <person name="Pan Q."/>
            <person name="Wang Y."/>
            <person name="Lv Z."/>
            <person name="Lu X."/>
            <person name="Zhang F."/>
            <person name="Jiang W."/>
            <person name="Ma Y."/>
            <person name="Chen M."/>
            <person name="Hao X."/>
            <person name="Li L."/>
            <person name="Tang Y."/>
            <person name="Lv G."/>
            <person name="Zhou Y."/>
            <person name="Sun X."/>
            <person name="Brodelius P.E."/>
            <person name="Rose J.K.C."/>
            <person name="Tang K."/>
        </authorList>
    </citation>
    <scope>NUCLEOTIDE SEQUENCE [LARGE SCALE GENOMIC DNA]</scope>
    <source>
        <strain evidence="2">cv. Huhao1</strain>
        <tissue evidence="1">Leaf</tissue>
    </source>
</reference>
<organism evidence="1 2">
    <name type="scientific">Artemisia annua</name>
    <name type="common">Sweet wormwood</name>
    <dbReference type="NCBI Taxonomy" id="35608"/>
    <lineage>
        <taxon>Eukaryota</taxon>
        <taxon>Viridiplantae</taxon>
        <taxon>Streptophyta</taxon>
        <taxon>Embryophyta</taxon>
        <taxon>Tracheophyta</taxon>
        <taxon>Spermatophyta</taxon>
        <taxon>Magnoliopsida</taxon>
        <taxon>eudicotyledons</taxon>
        <taxon>Gunneridae</taxon>
        <taxon>Pentapetalae</taxon>
        <taxon>asterids</taxon>
        <taxon>campanulids</taxon>
        <taxon>Asterales</taxon>
        <taxon>Asteraceae</taxon>
        <taxon>Asteroideae</taxon>
        <taxon>Anthemideae</taxon>
        <taxon>Artemisiinae</taxon>
        <taxon>Artemisia</taxon>
    </lineage>
</organism>
<accession>A0A2U1NPX7</accession>
<gene>
    <name evidence="1" type="ORF">CTI12_AA240620</name>
</gene>
<sequence>MADAMASTLIKAVLQKLADEAMKQVVRVKGIRSELKDLEKTLPGIQHLAYDIADILDDLATDGMHPDTDILLLDQMCLGNYTAT</sequence>
<protein>
    <submittedName>
        <fullName evidence="1">NB-ARC domains-containing protein</fullName>
    </submittedName>
</protein>
<evidence type="ECO:0000313" key="2">
    <source>
        <dbReference type="Proteomes" id="UP000245207"/>
    </source>
</evidence>